<dbReference type="AlphaFoldDB" id="A0A0K2ZWT8"/>
<evidence type="ECO:0000256" key="4">
    <source>
        <dbReference type="SAM" id="Coils"/>
    </source>
</evidence>
<keyword evidence="3" id="KW-0418">Kinase</keyword>
<keyword evidence="2" id="KW-0808">Transferase</keyword>
<dbReference type="InterPro" id="IPR017508">
    <property type="entry name" value="HipA_N1"/>
</dbReference>
<dbReference type="PANTHER" id="PTHR37419:SF1">
    <property type="entry name" value="SERINE_THREONINE-PROTEIN KINASE TOXIN HIPA"/>
    <property type="match status" value="1"/>
</dbReference>
<dbReference type="InterPro" id="IPR012893">
    <property type="entry name" value="HipA-like_C"/>
</dbReference>
<organism evidence="7 8">
    <name type="scientific">Xanthomonas graminis pv. arrhenatheri LMG 727</name>
    <dbReference type="NCBI Taxonomy" id="1195923"/>
    <lineage>
        <taxon>Bacteria</taxon>
        <taxon>Pseudomonadati</taxon>
        <taxon>Pseudomonadota</taxon>
        <taxon>Gammaproteobacteria</taxon>
        <taxon>Lysobacterales</taxon>
        <taxon>Lysobacteraceae</taxon>
        <taxon>Xanthomonas</taxon>
        <taxon>Xanthomonas translucens group</taxon>
        <taxon>Xanthomonas graminis</taxon>
    </lineage>
</organism>
<evidence type="ECO:0000256" key="3">
    <source>
        <dbReference type="ARBA" id="ARBA00022777"/>
    </source>
</evidence>
<comment type="similarity">
    <text evidence="1">Belongs to the HipA Ser/Thr kinase family.</text>
</comment>
<evidence type="ECO:0000313" key="8">
    <source>
        <dbReference type="Proteomes" id="UP000046187"/>
    </source>
</evidence>
<proteinExistence type="inferred from homology"/>
<gene>
    <name evidence="7" type="ORF">XTALMG727_2954</name>
</gene>
<sequence length="457" mass="50078">MSRPPQRLHDAIGVTVLDGLHYPQRSLLASIGTQRVGTLSEYANLWKFTYAPAWLASADRFALAPGLPLQEGEIQDGSSFRPVQWYFDNLLPEEAQRQLMAADAGVPGADAFALLSYYGAESAGSLTLLPPGKSLEAGGMAELSDAQLSARIRDLPHHSLAAGAAKRMSLAGAQHKLAVIERDGRLLQPIGAEPSTHILKPENTSGDYTHSVANEWFVMLLAARAGLDVPPVQRRYVPEPAFLIERFDRQRTATGVRRVHAIDACQLLGLDRSFKYQMGSVEALARIAALCRNKLATRFRLYRWLIFNVLTGNSDAHLKNLSFLVGPDGVNLAPHYDLLCTTCYDSRAYGSGKRPEHATLAWPILGVEQFGEVNFAHLVQAGEAMGLPRKAAANLLELQRSAILDEAQQLLNQVDAENAQLLKHTPDLDATLAGEMRCLRAITHNVVKEMAERLSPR</sequence>
<dbReference type="Pfam" id="PF07804">
    <property type="entry name" value="HipA_C"/>
    <property type="match status" value="1"/>
</dbReference>
<dbReference type="InterPro" id="IPR052028">
    <property type="entry name" value="HipA_Ser/Thr_kinase"/>
</dbReference>
<feature type="domain" description="HipA-like C-terminal" evidence="5">
    <location>
        <begin position="168"/>
        <end position="398"/>
    </location>
</feature>
<protein>
    <submittedName>
        <fullName evidence="7">HipA N-terminal domain-containing protein</fullName>
    </submittedName>
</protein>
<dbReference type="Pfam" id="PF13657">
    <property type="entry name" value="Couple_hipA"/>
    <property type="match status" value="1"/>
</dbReference>
<dbReference type="Proteomes" id="UP000046187">
    <property type="component" value="Unassembled WGS sequence"/>
</dbReference>
<feature type="domain" description="HipA N-terminal subdomain 1" evidence="6">
    <location>
        <begin position="31"/>
        <end position="128"/>
    </location>
</feature>
<dbReference type="GO" id="GO:0004674">
    <property type="term" value="F:protein serine/threonine kinase activity"/>
    <property type="evidence" value="ECO:0007669"/>
    <property type="project" value="TreeGrafter"/>
</dbReference>
<dbReference type="Gene3D" id="1.10.1070.20">
    <property type="match status" value="1"/>
</dbReference>
<evidence type="ECO:0000256" key="1">
    <source>
        <dbReference type="ARBA" id="ARBA00010164"/>
    </source>
</evidence>
<dbReference type="EMBL" id="CXOI01000050">
    <property type="protein sequence ID" value="CTP90118.1"/>
    <property type="molecule type" value="Genomic_DNA"/>
</dbReference>
<dbReference type="PANTHER" id="PTHR37419">
    <property type="entry name" value="SERINE/THREONINE-PROTEIN KINASE TOXIN HIPA"/>
    <property type="match status" value="1"/>
</dbReference>
<evidence type="ECO:0000256" key="2">
    <source>
        <dbReference type="ARBA" id="ARBA00022679"/>
    </source>
</evidence>
<evidence type="ECO:0000313" key="7">
    <source>
        <dbReference type="EMBL" id="CTP90118.1"/>
    </source>
</evidence>
<dbReference type="RefSeq" id="WP_081004922.1">
    <property type="nucleotide sequence ID" value="NZ_CXOI01000050.1"/>
</dbReference>
<dbReference type="NCBIfam" id="TIGR03071">
    <property type="entry name" value="couple_hipA"/>
    <property type="match status" value="1"/>
</dbReference>
<evidence type="ECO:0000259" key="6">
    <source>
        <dbReference type="Pfam" id="PF13657"/>
    </source>
</evidence>
<keyword evidence="8" id="KW-1185">Reference proteome</keyword>
<name>A0A0K2ZWT8_9XANT</name>
<feature type="coiled-coil region" evidence="4">
    <location>
        <begin position="393"/>
        <end position="424"/>
    </location>
</feature>
<accession>A0A0K2ZWT8</accession>
<reference evidence="8" key="1">
    <citation type="submission" date="2015-07" db="EMBL/GenBank/DDBJ databases">
        <authorList>
            <person name="Wibberg D."/>
        </authorList>
    </citation>
    <scope>NUCLEOTIDE SEQUENCE [LARGE SCALE GENOMIC DNA]</scope>
</reference>
<keyword evidence="4" id="KW-0175">Coiled coil</keyword>
<evidence type="ECO:0000259" key="5">
    <source>
        <dbReference type="Pfam" id="PF07804"/>
    </source>
</evidence>
<dbReference type="GO" id="GO:0005829">
    <property type="term" value="C:cytosol"/>
    <property type="evidence" value="ECO:0007669"/>
    <property type="project" value="TreeGrafter"/>
</dbReference>